<evidence type="ECO:0000313" key="3">
    <source>
        <dbReference type="EMBL" id="KRO02407.1"/>
    </source>
</evidence>
<dbReference type="SUPFAM" id="SSF82607">
    <property type="entry name" value="YbaB-like"/>
    <property type="match status" value="1"/>
</dbReference>
<sequence length="112" mass="11731">MAKGGFNRGGMNRNQMMAQARKMQEQLLAAQEKAALTLHTASAGGGAVKVTVSGDLRLTDLKIDPEVLDPEDVEMLQDMIIAATNDALESAEKAASQAMSSVTGGLNIPGLF</sequence>
<keyword evidence="1 2" id="KW-0238">DNA-binding</keyword>
<dbReference type="Gene3D" id="3.30.1310.10">
    <property type="entry name" value="Nucleoid-associated protein YbaB-like domain"/>
    <property type="match status" value="1"/>
</dbReference>
<evidence type="ECO:0000256" key="1">
    <source>
        <dbReference type="ARBA" id="ARBA00023125"/>
    </source>
</evidence>
<accession>A0ABR5Q0B6</accession>
<comment type="function">
    <text evidence="2">Binds to DNA and alters its conformation. May be involved in regulation of gene expression, nucleoid organization and DNA protection.</text>
</comment>
<name>A0ABR5Q0B6_9ACTN</name>
<comment type="similarity">
    <text evidence="2">Belongs to the YbaB/EbfC family.</text>
</comment>
<evidence type="ECO:0000256" key="2">
    <source>
        <dbReference type="HAMAP-Rule" id="MF_00274"/>
    </source>
</evidence>
<gene>
    <name evidence="3" type="ORF">IV60_GL000844</name>
</gene>
<evidence type="ECO:0000313" key="4">
    <source>
        <dbReference type="Proteomes" id="UP000051927"/>
    </source>
</evidence>
<dbReference type="Pfam" id="PF02575">
    <property type="entry name" value="YbaB_DNA_bd"/>
    <property type="match status" value="1"/>
</dbReference>
<dbReference type="EMBL" id="JQCP01000002">
    <property type="protein sequence ID" value="KRO02407.1"/>
    <property type="molecule type" value="Genomic_DNA"/>
</dbReference>
<comment type="subunit">
    <text evidence="2">Homodimer.</text>
</comment>
<dbReference type="InterPro" id="IPR004401">
    <property type="entry name" value="YbaB/EbfC"/>
</dbReference>
<dbReference type="InterPro" id="IPR036894">
    <property type="entry name" value="YbaB-like_sf"/>
</dbReference>
<dbReference type="NCBIfam" id="TIGR00103">
    <property type="entry name" value="DNA_YbaB_EbfC"/>
    <property type="match status" value="1"/>
</dbReference>
<proteinExistence type="inferred from homology"/>
<comment type="subcellular location">
    <subcellularLocation>
        <location evidence="2">Cytoplasm</location>
        <location evidence="2">Nucleoid</location>
    </subcellularLocation>
</comment>
<protein>
    <recommendedName>
        <fullName evidence="2">Nucleoid-associated protein IV60_GL000844</fullName>
    </recommendedName>
</protein>
<comment type="caution">
    <text evidence="3">The sequence shown here is derived from an EMBL/GenBank/DDBJ whole genome shotgun (WGS) entry which is preliminary data.</text>
</comment>
<dbReference type="RefSeq" id="WP_003149126.1">
    <property type="nucleotide sequence ID" value="NZ_CAUOKZ010000002.1"/>
</dbReference>
<organism evidence="3 4">
    <name type="scientific">Lancefieldella rimae</name>
    <dbReference type="NCBI Taxonomy" id="1383"/>
    <lineage>
        <taxon>Bacteria</taxon>
        <taxon>Bacillati</taxon>
        <taxon>Actinomycetota</taxon>
        <taxon>Coriobacteriia</taxon>
        <taxon>Coriobacteriales</taxon>
        <taxon>Atopobiaceae</taxon>
        <taxon>Lancefieldella</taxon>
    </lineage>
</organism>
<dbReference type="HAMAP" id="MF_00274">
    <property type="entry name" value="DNA_YbaB_EbfC"/>
    <property type="match status" value="1"/>
</dbReference>
<reference evidence="3 4" key="1">
    <citation type="journal article" date="2015" name="Genome Announc.">
        <title>Expanding the biotechnology potential of lactobacilli through comparative genomics of 213 strains and associated genera.</title>
        <authorList>
            <person name="Sun Z."/>
            <person name="Harris H.M."/>
            <person name="McCann A."/>
            <person name="Guo C."/>
            <person name="Argimon S."/>
            <person name="Zhang W."/>
            <person name="Yang X."/>
            <person name="Jeffery I.B."/>
            <person name="Cooney J.C."/>
            <person name="Kagawa T.F."/>
            <person name="Liu W."/>
            <person name="Song Y."/>
            <person name="Salvetti E."/>
            <person name="Wrobel A."/>
            <person name="Rasinkangas P."/>
            <person name="Parkhill J."/>
            <person name="Rea M.C."/>
            <person name="O'Sullivan O."/>
            <person name="Ritari J."/>
            <person name="Douillard F.P."/>
            <person name="Paul Ross R."/>
            <person name="Yang R."/>
            <person name="Briner A.E."/>
            <person name="Felis G.E."/>
            <person name="de Vos W.M."/>
            <person name="Barrangou R."/>
            <person name="Klaenhammer T.R."/>
            <person name="Caufield P.W."/>
            <person name="Cui Y."/>
            <person name="Zhang H."/>
            <person name="O'Toole P.W."/>
        </authorList>
    </citation>
    <scope>NUCLEOTIDE SEQUENCE [LARGE SCALE GENOMIC DNA]</scope>
    <source>
        <strain evidence="3 4">DSM 7090</strain>
    </source>
</reference>
<dbReference type="PANTHER" id="PTHR33449">
    <property type="entry name" value="NUCLEOID-ASSOCIATED PROTEIN YBAB"/>
    <property type="match status" value="1"/>
</dbReference>
<dbReference type="PIRSF" id="PIRSF004555">
    <property type="entry name" value="UCP004555"/>
    <property type="match status" value="1"/>
</dbReference>
<dbReference type="GeneID" id="84904631"/>
<dbReference type="Proteomes" id="UP000051927">
    <property type="component" value="Unassembled WGS sequence"/>
</dbReference>
<keyword evidence="4" id="KW-1185">Reference proteome</keyword>
<keyword evidence="2" id="KW-0963">Cytoplasm</keyword>
<dbReference type="PANTHER" id="PTHR33449:SF1">
    <property type="entry name" value="NUCLEOID-ASSOCIATED PROTEIN YBAB"/>
    <property type="match status" value="1"/>
</dbReference>